<dbReference type="EMBL" id="CAXLJM020000078">
    <property type="protein sequence ID" value="CAL8129897.1"/>
    <property type="molecule type" value="Genomic_DNA"/>
</dbReference>
<keyword evidence="7" id="KW-0175">Coiled coil</keyword>
<dbReference type="Gene3D" id="4.10.270.10">
    <property type="entry name" value="Myosin, subunit A"/>
    <property type="match status" value="1"/>
</dbReference>
<dbReference type="Gene3D" id="1.10.10.820">
    <property type="match status" value="1"/>
</dbReference>
<protein>
    <recommendedName>
        <fullName evidence="13">Unconventional myosin-XVIIIa</fullName>
    </recommendedName>
</protein>
<feature type="compositionally biased region" description="Basic and acidic residues" evidence="8">
    <location>
        <begin position="36"/>
        <end position="51"/>
    </location>
</feature>
<dbReference type="PROSITE" id="PS50106">
    <property type="entry name" value="PDZ"/>
    <property type="match status" value="1"/>
</dbReference>
<sequence>MFQFMRKSDRDRDRDKKAGKVEGKMEKVGFGKKVKDKLSPEDLHRLDEIRRSFKLGKGKKEKQKLPSGIIADYSENFMQPPAPSSIPRSPGSKEPDGMPSITHSDSSESSLSITSMTNVKDDGGSSSTNTTMSRGGPAKPPRASTKSPPPVPPRQSSSSRYSGDYGATDLSHPGRSPSRPPTSASSSSFTPSYVTPPQSPSHNALSHAKFYPEPELDFSDQLLPNITSKAGCCRTIIVERQPSGDFGFSIRRSSVTAKSGVQDSILYVEPTQGSVTRDYSQDFLLPGDRLIAVNCVSVESKTRDDVINLIKSSQQSITLKVLSNMHWIENISAIDYEPDDELSRSRSTNSTDSVWVLHKNGFVNGRLMKKSEESGKCTVRLDSGKSYDVSEDDVENMNPASLDLSPYLWNLNLINESSILHTLRNRYHNALPCSLATNTMMTYLTKNILVDLENQRQLRLVPQPFTSSKLLPNLYSVANQCYRSMIVNKRNQSIVFQGLADGLTKRECIKETLRYLAETKSCKSERNCPIVATSPNNIAIPSFAERLNAMQSLVEFFCSAYESQQEKSTVMYNVEFDLGGRMIGINTQVFCLDMERLYGDNYFTVIQALHDLSTCPVDTLGPYLPLKQLRKELFLSETDRESGNQSIPFFTSEISSSADAVANLHKLTNILSSMVSLGLGETFTKSVWAVFGAVYHLGHVVGTVTNALLNGNKSSTKQIEWGQQHFKSACSLLGLSLDNVEKTLVMDEHDSSRVRNVLGFSLGLYAEAVNSLFTTVNKSNSVGFRNIQCLSVSLVQIGGSITENGARFGDLSTNYLNDRISKLIKEACYDRLNKLYRSEGIDLQCKSDTSPGCTPSSESGGLKEEDYLFGQYDSLPLLDSFPSPNGTQTTKGKGLLYFLDDAKEPSRCLEKLESEFYGDSQFRSLYCADFRNTTLTLAHANGTRIVDYDIKRVLHHVDIAAASKFTNLLVQESQKDNINCMFLKSTNSVIGICLASTASDIGLRRASSIRRNYTTTWQKKSASLNIKVQADYLMEILGRTQMQVVYCLNPSTNRARTGDLDLNLLRRQIRSMNIPNTIRYYKSGYPHAIIQSEFVRKFKCLGSPGLSEEGVNIRDRVTDIFDKQDLPSSAFKLGTTMVFMKPWLLDELEKKQKSKLEGLFISLQSNCRGYLARRQLEKMKVRDVAIRCVQKNVRKLLAVRDWPWWKMYQQISPLIKVQSSHEKLQSAQDELASLKLKFEKAEAEKNRLRTENEKLEIRAINGWEKTAVKNFKSNYPPQ</sequence>
<accession>A0ABP1RL76</accession>
<dbReference type="Gene3D" id="6.20.240.20">
    <property type="match status" value="1"/>
</dbReference>
<evidence type="ECO:0000256" key="7">
    <source>
        <dbReference type="SAM" id="Coils"/>
    </source>
</evidence>
<dbReference type="Gene3D" id="1.20.120.720">
    <property type="entry name" value="Myosin VI head, motor domain, U50 subdomain"/>
    <property type="match status" value="1"/>
</dbReference>
<dbReference type="InterPro" id="IPR001609">
    <property type="entry name" value="Myosin_head_motor_dom-like"/>
</dbReference>
<feature type="coiled-coil region" evidence="7">
    <location>
        <begin position="1217"/>
        <end position="1258"/>
    </location>
</feature>
<evidence type="ECO:0000256" key="6">
    <source>
        <dbReference type="PROSITE-ProRule" id="PRU00782"/>
    </source>
</evidence>
<dbReference type="PANTHER" id="PTHR13140">
    <property type="entry name" value="MYOSIN"/>
    <property type="match status" value="1"/>
</dbReference>
<keyword evidence="12" id="KW-1185">Reference proteome</keyword>
<dbReference type="InterPro" id="IPR036961">
    <property type="entry name" value="Kinesin_motor_dom_sf"/>
</dbReference>
<feature type="compositionally biased region" description="Basic residues" evidence="8">
    <location>
        <begin position="52"/>
        <end position="62"/>
    </location>
</feature>
<dbReference type="InterPro" id="IPR008989">
    <property type="entry name" value="Myosin_S1_N"/>
</dbReference>
<comment type="similarity">
    <text evidence="6">Belongs to the TRAFAC class myosin-kinesin ATPase superfamily. Myosin family.</text>
</comment>
<dbReference type="SMART" id="SM00242">
    <property type="entry name" value="MYSc"/>
    <property type="match status" value="1"/>
</dbReference>
<feature type="compositionally biased region" description="Low complexity" evidence="8">
    <location>
        <begin position="171"/>
        <end position="196"/>
    </location>
</feature>
<dbReference type="Proteomes" id="UP001642540">
    <property type="component" value="Unassembled WGS sequence"/>
</dbReference>
<keyword evidence="1" id="KW-0547">Nucleotide-binding</keyword>
<dbReference type="PROSITE" id="PS50096">
    <property type="entry name" value="IQ"/>
    <property type="match status" value="1"/>
</dbReference>
<keyword evidence="4" id="KW-0505">Motor protein</keyword>
<comment type="caution">
    <text evidence="6">Lacks conserved residue(s) required for the propagation of feature annotation.</text>
</comment>
<dbReference type="InterPro" id="IPR027417">
    <property type="entry name" value="P-loop_NTPase"/>
</dbReference>
<reference evidence="11 12" key="1">
    <citation type="submission" date="2024-08" db="EMBL/GenBank/DDBJ databases">
        <authorList>
            <person name="Cucini C."/>
            <person name="Frati F."/>
        </authorList>
    </citation>
    <scope>NUCLEOTIDE SEQUENCE [LARGE SCALE GENOMIC DNA]</scope>
</reference>
<feature type="compositionally biased region" description="Low complexity" evidence="8">
    <location>
        <begin position="100"/>
        <end position="115"/>
    </location>
</feature>
<evidence type="ECO:0008006" key="13">
    <source>
        <dbReference type="Google" id="ProtNLM"/>
    </source>
</evidence>
<dbReference type="Gene3D" id="2.30.42.10">
    <property type="match status" value="1"/>
</dbReference>
<feature type="domain" description="Myosin motor" evidence="10">
    <location>
        <begin position="1018"/>
        <end position="1153"/>
    </location>
</feature>
<dbReference type="Gene3D" id="2.30.30.360">
    <property type="entry name" value="Myosin S1 fragment, N-terminal"/>
    <property type="match status" value="1"/>
</dbReference>
<evidence type="ECO:0000256" key="3">
    <source>
        <dbReference type="ARBA" id="ARBA00023123"/>
    </source>
</evidence>
<evidence type="ECO:0000313" key="11">
    <source>
        <dbReference type="EMBL" id="CAL8129897.1"/>
    </source>
</evidence>
<evidence type="ECO:0000256" key="8">
    <source>
        <dbReference type="SAM" id="MobiDB-lite"/>
    </source>
</evidence>
<evidence type="ECO:0000256" key="2">
    <source>
        <dbReference type="ARBA" id="ARBA00022840"/>
    </source>
</evidence>
<feature type="compositionally biased region" description="Basic and acidic residues" evidence="8">
    <location>
        <begin position="1"/>
        <end position="29"/>
    </location>
</feature>
<dbReference type="PANTHER" id="PTHR13140:SF706">
    <property type="entry name" value="DILUTE CLASS UNCONVENTIONAL MYOSIN, ISOFORM C"/>
    <property type="match status" value="1"/>
</dbReference>
<comment type="caution">
    <text evidence="11">The sequence shown here is derived from an EMBL/GenBank/DDBJ whole genome shotgun (WGS) entry which is preliminary data.</text>
</comment>
<feature type="domain" description="PDZ" evidence="9">
    <location>
        <begin position="235"/>
        <end position="325"/>
    </location>
</feature>
<dbReference type="InterPro" id="IPR036034">
    <property type="entry name" value="PDZ_sf"/>
</dbReference>
<feature type="compositionally biased region" description="Polar residues" evidence="8">
    <location>
        <begin position="124"/>
        <end position="133"/>
    </location>
</feature>
<gene>
    <name evidence="11" type="ORF">ODALV1_LOCUS23476</name>
</gene>
<proteinExistence type="inferred from homology"/>
<name>A0ABP1RL76_9HEXA</name>
<dbReference type="InterPro" id="IPR001478">
    <property type="entry name" value="PDZ"/>
</dbReference>
<dbReference type="Gene3D" id="3.40.850.10">
    <property type="entry name" value="Kinesin motor domain"/>
    <property type="match status" value="1"/>
</dbReference>
<evidence type="ECO:0000259" key="10">
    <source>
        <dbReference type="PROSITE" id="PS51456"/>
    </source>
</evidence>
<dbReference type="PROSITE" id="PS51456">
    <property type="entry name" value="MYOSIN_MOTOR"/>
    <property type="match status" value="1"/>
</dbReference>
<keyword evidence="2" id="KW-0067">ATP-binding</keyword>
<dbReference type="Gene3D" id="1.20.58.530">
    <property type="match status" value="1"/>
</dbReference>
<dbReference type="Pfam" id="PF00063">
    <property type="entry name" value="Myosin_head"/>
    <property type="match status" value="2"/>
</dbReference>
<keyword evidence="3 6" id="KW-0518">Myosin</keyword>
<keyword evidence="5 6" id="KW-0009">Actin-binding</keyword>
<evidence type="ECO:0000256" key="1">
    <source>
        <dbReference type="ARBA" id="ARBA00022741"/>
    </source>
</evidence>
<dbReference type="Pfam" id="PF00595">
    <property type="entry name" value="PDZ"/>
    <property type="match status" value="1"/>
</dbReference>
<dbReference type="SMART" id="SM00228">
    <property type="entry name" value="PDZ"/>
    <property type="match status" value="1"/>
</dbReference>
<evidence type="ECO:0000256" key="4">
    <source>
        <dbReference type="ARBA" id="ARBA00023175"/>
    </source>
</evidence>
<dbReference type="SUPFAM" id="SSF52540">
    <property type="entry name" value="P-loop containing nucleoside triphosphate hydrolases"/>
    <property type="match status" value="1"/>
</dbReference>
<evidence type="ECO:0000256" key="5">
    <source>
        <dbReference type="ARBA" id="ARBA00023203"/>
    </source>
</evidence>
<feature type="region of interest" description="Disordered" evidence="8">
    <location>
        <begin position="1"/>
        <end position="206"/>
    </location>
</feature>
<dbReference type="SUPFAM" id="SSF50156">
    <property type="entry name" value="PDZ domain-like"/>
    <property type="match status" value="1"/>
</dbReference>
<evidence type="ECO:0000313" key="12">
    <source>
        <dbReference type="Proteomes" id="UP001642540"/>
    </source>
</evidence>
<organism evidence="11 12">
    <name type="scientific">Orchesella dallaii</name>
    <dbReference type="NCBI Taxonomy" id="48710"/>
    <lineage>
        <taxon>Eukaryota</taxon>
        <taxon>Metazoa</taxon>
        <taxon>Ecdysozoa</taxon>
        <taxon>Arthropoda</taxon>
        <taxon>Hexapoda</taxon>
        <taxon>Collembola</taxon>
        <taxon>Entomobryomorpha</taxon>
        <taxon>Entomobryoidea</taxon>
        <taxon>Orchesellidae</taxon>
        <taxon>Orchesellinae</taxon>
        <taxon>Orchesella</taxon>
    </lineage>
</organism>
<evidence type="ECO:0000259" key="9">
    <source>
        <dbReference type="PROSITE" id="PS50106"/>
    </source>
</evidence>